<protein>
    <submittedName>
        <fullName evidence="6">Atp12p</fullName>
    </submittedName>
</protein>
<dbReference type="Proteomes" id="UP000232875">
    <property type="component" value="Unassembled WGS sequence"/>
</dbReference>
<evidence type="ECO:0000313" key="7">
    <source>
        <dbReference type="Proteomes" id="UP000232875"/>
    </source>
</evidence>
<organism evidence="6 7">
    <name type="scientific">Malassezia vespertilionis</name>
    <dbReference type="NCBI Taxonomy" id="2020962"/>
    <lineage>
        <taxon>Eukaryota</taxon>
        <taxon>Fungi</taxon>
        <taxon>Dikarya</taxon>
        <taxon>Basidiomycota</taxon>
        <taxon>Ustilaginomycotina</taxon>
        <taxon>Malasseziomycetes</taxon>
        <taxon>Malasseziales</taxon>
        <taxon>Malasseziaceae</taxon>
        <taxon>Malassezia</taxon>
    </lineage>
</organism>
<evidence type="ECO:0000313" key="6">
    <source>
        <dbReference type="EMBL" id="PKI85490.1"/>
    </source>
</evidence>
<dbReference type="SUPFAM" id="SSF160909">
    <property type="entry name" value="ATP12-like"/>
    <property type="match status" value="1"/>
</dbReference>
<name>A0A2N1JG13_9BASI</name>
<dbReference type="OrthoDB" id="5673at2759"/>
<dbReference type="PANTHER" id="PTHR21013">
    <property type="entry name" value="ATP SYNTHASE MITOCHONDRIAL F1 COMPLEX ASSEMBLY FACTOR 2/ATP12 PROTEIN, MITOCHONDRIAL PRECURSOR"/>
    <property type="match status" value="1"/>
</dbReference>
<dbReference type="Gene3D" id="1.10.3580.10">
    <property type="entry name" value="ATP12 ATPase"/>
    <property type="match status" value="1"/>
</dbReference>
<dbReference type="GO" id="GO:0033615">
    <property type="term" value="P:mitochondrial proton-transporting ATP synthase complex assembly"/>
    <property type="evidence" value="ECO:0007669"/>
    <property type="project" value="TreeGrafter"/>
</dbReference>
<evidence type="ECO:0000256" key="1">
    <source>
        <dbReference type="ARBA" id="ARBA00004173"/>
    </source>
</evidence>
<gene>
    <name evidence="6" type="primary">ATP12</name>
    <name evidence="6" type="ORF">MVES_000068</name>
</gene>
<keyword evidence="7" id="KW-1185">Reference proteome</keyword>
<evidence type="ECO:0000256" key="4">
    <source>
        <dbReference type="ARBA" id="ARBA00023128"/>
    </source>
</evidence>
<dbReference type="GO" id="GO:0005739">
    <property type="term" value="C:mitochondrion"/>
    <property type="evidence" value="ECO:0007669"/>
    <property type="project" value="UniProtKB-SubCell"/>
</dbReference>
<keyword evidence="5" id="KW-0143">Chaperone</keyword>
<reference evidence="6 7" key="1">
    <citation type="submission" date="2017-10" db="EMBL/GenBank/DDBJ databases">
        <title>A novel species of cold-tolerant Malassezia isolated from bats.</title>
        <authorList>
            <person name="Lorch J.M."/>
            <person name="Palmer J.M."/>
            <person name="Vanderwolf K.J."/>
            <person name="Schmidt K.Z."/>
            <person name="Verant M.L."/>
            <person name="Weller T.J."/>
            <person name="Blehert D.S."/>
        </authorList>
    </citation>
    <scope>NUCLEOTIDE SEQUENCE [LARGE SCALE GENOMIC DNA]</scope>
    <source>
        <strain evidence="6 7">NWHC:44797-103</strain>
    </source>
</reference>
<dbReference type="EMBL" id="KZ454987">
    <property type="protein sequence ID" value="PKI85490.1"/>
    <property type="molecule type" value="Genomic_DNA"/>
</dbReference>
<keyword evidence="4" id="KW-0496">Mitochondrion</keyword>
<dbReference type="InterPro" id="IPR023335">
    <property type="entry name" value="ATP12_ortho_dom_sf"/>
</dbReference>
<dbReference type="Gene3D" id="3.30.2180.10">
    <property type="entry name" value="ATP12-like"/>
    <property type="match status" value="1"/>
</dbReference>
<dbReference type="AlphaFoldDB" id="A0A2N1JG13"/>
<dbReference type="Pfam" id="PF07542">
    <property type="entry name" value="ATP12"/>
    <property type="match status" value="1"/>
</dbReference>
<sequence>MSGQKKEANKQIERFWKDVNLRYVPAEEVPEVGEDHFVIQLDNRSLRTPGGNILRVPSERPLLACLTAQEWDEQEKVLRPTSLPITSLIARSIDGFVTERDRADVEQYLLKYLDTDATCFYEDEPPALAALQEKRWDPLIAWAKEHFQIDINVAINTLSNKQPDATRERVAQILASLEPLDLASMERAVMTSKSIIIGLALVYRRIDAEQAALAAEVETAAQASIWGAVEDSHDVDHADLRERLASVACAQVITEPELVGRFVDVLHRKYGN</sequence>
<dbReference type="PANTHER" id="PTHR21013:SF10">
    <property type="entry name" value="ATP SYNTHASE MITOCHONDRIAL F1 COMPLEX ASSEMBLY FACTOR 2"/>
    <property type="match status" value="1"/>
</dbReference>
<dbReference type="InterPro" id="IPR011419">
    <property type="entry name" value="ATP12_ATP_synth-F1-assembly"/>
</dbReference>
<comment type="similarity">
    <text evidence="2">Belongs to the ATP12 family.</text>
</comment>
<evidence type="ECO:0000256" key="3">
    <source>
        <dbReference type="ARBA" id="ARBA00022946"/>
    </source>
</evidence>
<comment type="subcellular location">
    <subcellularLocation>
        <location evidence="1">Mitochondrion</location>
    </subcellularLocation>
</comment>
<proteinExistence type="inferred from homology"/>
<dbReference type="InterPro" id="IPR042272">
    <property type="entry name" value="ATP12_ATP_synth-F1-assembly_N"/>
</dbReference>
<dbReference type="STRING" id="2020962.A0A2N1JG13"/>
<keyword evidence="3" id="KW-0809">Transit peptide</keyword>
<evidence type="ECO:0000256" key="5">
    <source>
        <dbReference type="ARBA" id="ARBA00023186"/>
    </source>
</evidence>
<accession>A0A2N1JG13</accession>
<evidence type="ECO:0000256" key="2">
    <source>
        <dbReference type="ARBA" id="ARBA00008231"/>
    </source>
</evidence>